<sequence length="127" mass="13633">MRIMPRIQRPGTRGYVGVPANRAGGCIAVDQLTSPALRCGLRGPKTHAPASNLAPSDAHLPPLTSSSNITSARGRFVRLQPSPPLQQVRQASLPLMLISLVRIAAVMVHTIKYQLCPTTILHISLTL</sequence>
<protein>
    <submittedName>
        <fullName evidence="1">Uncharacterized protein</fullName>
    </submittedName>
</protein>
<keyword evidence="2" id="KW-1185">Reference proteome</keyword>
<name>A0A8R7TGR8_TRIUA</name>
<dbReference type="Gramene" id="TuG1812G0200002635.01.T02">
    <property type="protein sequence ID" value="TuG1812G0200002635.01.T02"/>
    <property type="gene ID" value="TuG1812G0200002635.01"/>
</dbReference>
<proteinExistence type="predicted"/>
<evidence type="ECO:0000313" key="2">
    <source>
        <dbReference type="Proteomes" id="UP000015106"/>
    </source>
</evidence>
<reference evidence="1" key="2">
    <citation type="submission" date="2018-03" db="EMBL/GenBank/DDBJ databases">
        <title>The Triticum urartu genome reveals the dynamic nature of wheat genome evolution.</title>
        <authorList>
            <person name="Ling H."/>
            <person name="Ma B."/>
            <person name="Shi X."/>
            <person name="Liu H."/>
            <person name="Dong L."/>
            <person name="Sun H."/>
            <person name="Cao Y."/>
            <person name="Gao Q."/>
            <person name="Zheng S."/>
            <person name="Li Y."/>
            <person name="Yu Y."/>
            <person name="Du H."/>
            <person name="Qi M."/>
            <person name="Li Y."/>
            <person name="Yu H."/>
            <person name="Cui Y."/>
            <person name="Wang N."/>
            <person name="Chen C."/>
            <person name="Wu H."/>
            <person name="Zhao Y."/>
            <person name="Zhang J."/>
            <person name="Li Y."/>
            <person name="Zhou W."/>
            <person name="Zhang B."/>
            <person name="Hu W."/>
            <person name="Eijk M."/>
            <person name="Tang J."/>
            <person name="Witsenboer H."/>
            <person name="Zhao S."/>
            <person name="Li Z."/>
            <person name="Zhang A."/>
            <person name="Wang D."/>
            <person name="Liang C."/>
        </authorList>
    </citation>
    <scope>NUCLEOTIDE SEQUENCE [LARGE SCALE GENOMIC DNA]</scope>
    <source>
        <strain evidence="1">cv. G1812</strain>
    </source>
</reference>
<reference evidence="2" key="1">
    <citation type="journal article" date="2013" name="Nature">
        <title>Draft genome of the wheat A-genome progenitor Triticum urartu.</title>
        <authorList>
            <person name="Ling H.Q."/>
            <person name="Zhao S."/>
            <person name="Liu D."/>
            <person name="Wang J."/>
            <person name="Sun H."/>
            <person name="Zhang C."/>
            <person name="Fan H."/>
            <person name="Li D."/>
            <person name="Dong L."/>
            <person name="Tao Y."/>
            <person name="Gao C."/>
            <person name="Wu H."/>
            <person name="Li Y."/>
            <person name="Cui Y."/>
            <person name="Guo X."/>
            <person name="Zheng S."/>
            <person name="Wang B."/>
            <person name="Yu K."/>
            <person name="Liang Q."/>
            <person name="Yang W."/>
            <person name="Lou X."/>
            <person name="Chen J."/>
            <person name="Feng M."/>
            <person name="Jian J."/>
            <person name="Zhang X."/>
            <person name="Luo G."/>
            <person name="Jiang Y."/>
            <person name="Liu J."/>
            <person name="Wang Z."/>
            <person name="Sha Y."/>
            <person name="Zhang B."/>
            <person name="Wu H."/>
            <person name="Tang D."/>
            <person name="Shen Q."/>
            <person name="Xue P."/>
            <person name="Zou S."/>
            <person name="Wang X."/>
            <person name="Liu X."/>
            <person name="Wang F."/>
            <person name="Yang Y."/>
            <person name="An X."/>
            <person name="Dong Z."/>
            <person name="Zhang K."/>
            <person name="Zhang X."/>
            <person name="Luo M.C."/>
            <person name="Dvorak J."/>
            <person name="Tong Y."/>
            <person name="Wang J."/>
            <person name="Yang H."/>
            <person name="Li Z."/>
            <person name="Wang D."/>
            <person name="Zhang A."/>
            <person name="Wang J."/>
        </authorList>
    </citation>
    <scope>NUCLEOTIDE SEQUENCE</scope>
    <source>
        <strain evidence="2">cv. G1812</strain>
    </source>
</reference>
<reference evidence="1" key="3">
    <citation type="submission" date="2022-06" db="UniProtKB">
        <authorList>
            <consortium name="EnsemblPlants"/>
        </authorList>
    </citation>
    <scope>IDENTIFICATION</scope>
</reference>
<evidence type="ECO:0000313" key="1">
    <source>
        <dbReference type="EnsemblPlants" id="TuG1812G0200002635.01.T02"/>
    </source>
</evidence>
<dbReference type="EnsemblPlants" id="TuG1812G0200002635.01.T02">
    <property type="protein sequence ID" value="TuG1812G0200002635.01.T02"/>
    <property type="gene ID" value="TuG1812G0200002635.01"/>
</dbReference>
<dbReference type="Proteomes" id="UP000015106">
    <property type="component" value="Chromosome 2"/>
</dbReference>
<organism evidence="1 2">
    <name type="scientific">Triticum urartu</name>
    <name type="common">Red wild einkorn</name>
    <name type="synonym">Crithodium urartu</name>
    <dbReference type="NCBI Taxonomy" id="4572"/>
    <lineage>
        <taxon>Eukaryota</taxon>
        <taxon>Viridiplantae</taxon>
        <taxon>Streptophyta</taxon>
        <taxon>Embryophyta</taxon>
        <taxon>Tracheophyta</taxon>
        <taxon>Spermatophyta</taxon>
        <taxon>Magnoliopsida</taxon>
        <taxon>Liliopsida</taxon>
        <taxon>Poales</taxon>
        <taxon>Poaceae</taxon>
        <taxon>BOP clade</taxon>
        <taxon>Pooideae</taxon>
        <taxon>Triticodae</taxon>
        <taxon>Triticeae</taxon>
        <taxon>Triticinae</taxon>
        <taxon>Triticum</taxon>
    </lineage>
</organism>
<dbReference type="AlphaFoldDB" id="A0A8R7TGR8"/>
<accession>A0A8R7TGR8</accession>